<dbReference type="PANTHER" id="PTHR40448:SF1">
    <property type="entry name" value="TWO-COMPONENT SENSOR HISTIDINE KINASE"/>
    <property type="match status" value="1"/>
</dbReference>
<dbReference type="SUPFAM" id="SSF55874">
    <property type="entry name" value="ATPase domain of HSP90 chaperone/DNA topoisomerase II/histidine kinase"/>
    <property type="match status" value="1"/>
</dbReference>
<organism evidence="4 5">
    <name type="scientific">Candidatus Dorea gallistercoris</name>
    <dbReference type="NCBI Taxonomy" id="2838542"/>
    <lineage>
        <taxon>Bacteria</taxon>
        <taxon>Bacillati</taxon>
        <taxon>Bacillota</taxon>
        <taxon>Clostridia</taxon>
        <taxon>Lachnospirales</taxon>
        <taxon>Lachnospiraceae</taxon>
        <taxon>Dorea</taxon>
    </lineage>
</organism>
<keyword evidence="2" id="KW-0472">Membrane</keyword>
<feature type="transmembrane region" description="Helical" evidence="2">
    <location>
        <begin position="146"/>
        <end position="169"/>
    </location>
</feature>
<evidence type="ECO:0000313" key="4">
    <source>
        <dbReference type="EMBL" id="HIW82740.1"/>
    </source>
</evidence>
<feature type="transmembrane region" description="Helical" evidence="2">
    <location>
        <begin position="115"/>
        <end position="134"/>
    </location>
</feature>
<dbReference type="EMBL" id="DXGF01000005">
    <property type="protein sequence ID" value="HIW82740.1"/>
    <property type="molecule type" value="Genomic_DNA"/>
</dbReference>
<accession>A0A9D1UDR1</accession>
<feature type="transmembrane region" description="Helical" evidence="2">
    <location>
        <begin position="31"/>
        <end position="50"/>
    </location>
</feature>
<gene>
    <name evidence="4" type="ORF">H9873_00215</name>
</gene>
<dbReference type="Gene3D" id="3.30.565.10">
    <property type="entry name" value="Histidine kinase-like ATPase, C-terminal domain"/>
    <property type="match status" value="1"/>
</dbReference>
<dbReference type="InterPro" id="IPR036890">
    <property type="entry name" value="HATPase_C_sf"/>
</dbReference>
<keyword evidence="2" id="KW-0812">Transmembrane</keyword>
<reference evidence="4" key="1">
    <citation type="journal article" date="2021" name="PeerJ">
        <title>Extensive microbial diversity within the chicken gut microbiome revealed by metagenomics and culture.</title>
        <authorList>
            <person name="Gilroy R."/>
            <person name="Ravi A."/>
            <person name="Getino M."/>
            <person name="Pursley I."/>
            <person name="Horton D.L."/>
            <person name="Alikhan N.F."/>
            <person name="Baker D."/>
            <person name="Gharbi K."/>
            <person name="Hall N."/>
            <person name="Watson M."/>
            <person name="Adriaenssens E.M."/>
            <person name="Foster-Nyarko E."/>
            <person name="Jarju S."/>
            <person name="Secka A."/>
            <person name="Antonio M."/>
            <person name="Oren A."/>
            <person name="Chaudhuri R.R."/>
            <person name="La Ragione R."/>
            <person name="Hildebrand F."/>
            <person name="Pallen M.J."/>
        </authorList>
    </citation>
    <scope>NUCLEOTIDE SEQUENCE</scope>
    <source>
        <strain evidence="4">ChiSxjej1B13-11762</strain>
    </source>
</reference>
<protein>
    <submittedName>
        <fullName evidence="4">GHKL domain-containing protein</fullName>
    </submittedName>
</protein>
<feature type="transmembrane region" description="Helical" evidence="2">
    <location>
        <begin position="56"/>
        <end position="75"/>
    </location>
</feature>
<dbReference type="PANTHER" id="PTHR40448">
    <property type="entry name" value="TWO-COMPONENT SENSOR HISTIDINE KINASE"/>
    <property type="match status" value="1"/>
</dbReference>
<evidence type="ECO:0000256" key="1">
    <source>
        <dbReference type="SAM" id="Coils"/>
    </source>
</evidence>
<evidence type="ECO:0000256" key="2">
    <source>
        <dbReference type="SAM" id="Phobius"/>
    </source>
</evidence>
<dbReference type="CDD" id="cd16935">
    <property type="entry name" value="HATPase_AgrC-ComD-like"/>
    <property type="match status" value="1"/>
</dbReference>
<evidence type="ECO:0000313" key="5">
    <source>
        <dbReference type="Proteomes" id="UP000824263"/>
    </source>
</evidence>
<proteinExistence type="predicted"/>
<dbReference type="Pfam" id="PF14501">
    <property type="entry name" value="HATPase_c_5"/>
    <property type="match status" value="1"/>
</dbReference>
<dbReference type="GO" id="GO:0042802">
    <property type="term" value="F:identical protein binding"/>
    <property type="evidence" value="ECO:0007669"/>
    <property type="project" value="TreeGrafter"/>
</dbReference>
<dbReference type="AlphaFoldDB" id="A0A9D1UDR1"/>
<keyword evidence="2" id="KW-1133">Transmembrane helix</keyword>
<sequence>MYIGVSLVYMLHALSAFLLCRSRYSRKKTALICIGAALLQTAILFLLPSPDRSDKWAYPLFVLCFCFTLVLYFVLSKETISQTLFVLMTYTQVFLVAMFLSVMISRYFFHSDGDAIMWVRTALHFGILMGYVCFFQKKVDETRRELTGGWWPMCLMSVLYMICISYVSMKAQVSFGAEMDVPLFLLVLAAMVTGYAVVFRTIRYMYEVAMNSRIEEYEKILEQKLEIMQEAEEETKRLRHDLRHHMINIAEFARNGENEKLLKYLGEYSSEVEKTGSKHLCANPVIDNVLMAYDRRARQHGITTFYETSKIGEVAMEDVDLVAILANLMENAINGCLESGREQMYIKTRIQTKAGKLSIWMENTCKDGAVDGEEPLQSGAREGFGKKGIGISSILKSVDSYGGYADFKYEAGIFTSRVIFSGGGVKSTAGKRRRFGKWVV</sequence>
<dbReference type="Proteomes" id="UP000824263">
    <property type="component" value="Unassembled WGS sequence"/>
</dbReference>
<reference evidence="4" key="2">
    <citation type="submission" date="2021-04" db="EMBL/GenBank/DDBJ databases">
        <authorList>
            <person name="Gilroy R."/>
        </authorList>
    </citation>
    <scope>NUCLEOTIDE SEQUENCE</scope>
    <source>
        <strain evidence="4">ChiSxjej1B13-11762</strain>
    </source>
</reference>
<dbReference type="InterPro" id="IPR032834">
    <property type="entry name" value="NatK-like_C"/>
</dbReference>
<evidence type="ECO:0000259" key="3">
    <source>
        <dbReference type="Pfam" id="PF14501"/>
    </source>
</evidence>
<comment type="caution">
    <text evidence="4">The sequence shown here is derived from an EMBL/GenBank/DDBJ whole genome shotgun (WGS) entry which is preliminary data.</text>
</comment>
<feature type="transmembrane region" description="Helical" evidence="2">
    <location>
        <begin position="181"/>
        <end position="202"/>
    </location>
</feature>
<feature type="coiled-coil region" evidence="1">
    <location>
        <begin position="214"/>
        <end position="248"/>
    </location>
</feature>
<name>A0A9D1UDR1_9FIRM</name>
<feature type="transmembrane region" description="Helical" evidence="2">
    <location>
        <begin position="87"/>
        <end position="109"/>
    </location>
</feature>
<feature type="domain" description="Sensor histidine kinase NatK-like C-terminal" evidence="3">
    <location>
        <begin position="316"/>
        <end position="420"/>
    </location>
</feature>
<keyword evidence="1" id="KW-0175">Coiled coil</keyword>